<dbReference type="Proteomes" id="UP001054945">
    <property type="component" value="Unassembled WGS sequence"/>
</dbReference>
<dbReference type="AlphaFoldDB" id="A0AAV4QWU5"/>
<gene>
    <name evidence="1" type="ORF">CEXT_317571</name>
</gene>
<organism evidence="1 2">
    <name type="scientific">Caerostris extrusa</name>
    <name type="common">Bark spider</name>
    <name type="synonym">Caerostris bankana</name>
    <dbReference type="NCBI Taxonomy" id="172846"/>
    <lineage>
        <taxon>Eukaryota</taxon>
        <taxon>Metazoa</taxon>
        <taxon>Ecdysozoa</taxon>
        <taxon>Arthropoda</taxon>
        <taxon>Chelicerata</taxon>
        <taxon>Arachnida</taxon>
        <taxon>Araneae</taxon>
        <taxon>Araneomorphae</taxon>
        <taxon>Entelegynae</taxon>
        <taxon>Araneoidea</taxon>
        <taxon>Araneidae</taxon>
        <taxon>Caerostris</taxon>
    </lineage>
</organism>
<evidence type="ECO:0000313" key="1">
    <source>
        <dbReference type="EMBL" id="GIY13304.1"/>
    </source>
</evidence>
<name>A0AAV4QWU5_CAEEX</name>
<reference evidence="1 2" key="1">
    <citation type="submission" date="2021-06" db="EMBL/GenBank/DDBJ databases">
        <title>Caerostris extrusa draft genome.</title>
        <authorList>
            <person name="Kono N."/>
            <person name="Arakawa K."/>
        </authorList>
    </citation>
    <scope>NUCLEOTIDE SEQUENCE [LARGE SCALE GENOMIC DNA]</scope>
</reference>
<evidence type="ECO:0000313" key="2">
    <source>
        <dbReference type="Proteomes" id="UP001054945"/>
    </source>
</evidence>
<comment type="caution">
    <text evidence="1">The sequence shown here is derived from an EMBL/GenBank/DDBJ whole genome shotgun (WGS) entry which is preliminary data.</text>
</comment>
<proteinExistence type="predicted"/>
<accession>A0AAV4QWU5</accession>
<dbReference type="EMBL" id="BPLR01006915">
    <property type="protein sequence ID" value="GIY13304.1"/>
    <property type="molecule type" value="Genomic_DNA"/>
</dbReference>
<protein>
    <submittedName>
        <fullName evidence="1">Uncharacterized protein</fullName>
    </submittedName>
</protein>
<sequence length="111" mass="12917">MGNLSDKREEKGLKDKDIVFSFSQIKGIRSIGPLRIYSDGGFRIPRFPYKFFFRSDSIYSTVKTLCIPNRLLVEWEGGTGSPLWGMKCQLSSPFLLSSFFFFFCTWIVDYR</sequence>
<keyword evidence="2" id="KW-1185">Reference proteome</keyword>